<keyword evidence="1" id="KW-0808">Transferase</keyword>
<feature type="non-terminal residue" evidence="1">
    <location>
        <position position="1"/>
    </location>
</feature>
<protein>
    <submittedName>
        <fullName evidence="1">Glycosyltransferase family 1 protein</fullName>
    </submittedName>
</protein>
<gene>
    <name evidence="1" type="ORF">EBM89_03575</name>
</gene>
<dbReference type="GO" id="GO:0016740">
    <property type="term" value="F:transferase activity"/>
    <property type="evidence" value="ECO:0007669"/>
    <property type="project" value="UniProtKB-KW"/>
</dbReference>
<dbReference type="Proteomes" id="UP000269289">
    <property type="component" value="Unassembled WGS sequence"/>
</dbReference>
<evidence type="ECO:0000313" key="2">
    <source>
        <dbReference type="Proteomes" id="UP000269289"/>
    </source>
</evidence>
<dbReference type="AlphaFoldDB" id="A0A3M2JIT3"/>
<organism evidence="1 2">
    <name type="scientific">Cellulomonas triticagri</name>
    <dbReference type="NCBI Taxonomy" id="2483352"/>
    <lineage>
        <taxon>Bacteria</taxon>
        <taxon>Bacillati</taxon>
        <taxon>Actinomycetota</taxon>
        <taxon>Actinomycetes</taxon>
        <taxon>Micrococcales</taxon>
        <taxon>Cellulomonadaceae</taxon>
        <taxon>Cellulomonas</taxon>
    </lineage>
</organism>
<keyword evidence="2" id="KW-1185">Reference proteome</keyword>
<dbReference type="EMBL" id="RFFI01000011">
    <property type="protein sequence ID" value="RMI13692.1"/>
    <property type="molecule type" value="Genomic_DNA"/>
</dbReference>
<proteinExistence type="predicted"/>
<accession>A0A3M2JIT3</accession>
<sequence length="42" mass="4206">AVAAVLADDARRAALGQAALARAATLPTGADVLAQLDRAYAR</sequence>
<evidence type="ECO:0000313" key="1">
    <source>
        <dbReference type="EMBL" id="RMI13692.1"/>
    </source>
</evidence>
<reference evidence="1 2" key="1">
    <citation type="submission" date="2018-10" db="EMBL/GenBank/DDBJ databases">
        <title>Isolation, diversity and antifungal activity of actinobacteria from wheat.</title>
        <authorList>
            <person name="Han C."/>
        </authorList>
    </citation>
    <scope>NUCLEOTIDE SEQUENCE [LARGE SCALE GENOMIC DNA]</scope>
    <source>
        <strain evidence="1 2">NEAU-YY56</strain>
    </source>
</reference>
<name>A0A3M2JIT3_9CELL</name>
<comment type="caution">
    <text evidence="1">The sequence shown here is derived from an EMBL/GenBank/DDBJ whole genome shotgun (WGS) entry which is preliminary data.</text>
</comment>